<dbReference type="InterPro" id="IPR050383">
    <property type="entry name" value="GlyoxalaseI/FosfomycinResist"/>
</dbReference>
<dbReference type="SUPFAM" id="SSF54593">
    <property type="entry name" value="Glyoxalase/Bleomycin resistance protein/Dihydroxybiphenyl dioxygenase"/>
    <property type="match status" value="1"/>
</dbReference>
<evidence type="ECO:0000259" key="2">
    <source>
        <dbReference type="PROSITE" id="PS51819"/>
    </source>
</evidence>
<feature type="domain" description="VOC" evidence="2">
    <location>
        <begin position="48"/>
        <end position="166"/>
    </location>
</feature>
<comment type="caution">
    <text evidence="3">The sequence shown here is derived from an EMBL/GenBank/DDBJ whole genome shotgun (WGS) entry which is preliminary data.</text>
</comment>
<dbReference type="GO" id="GO:0016829">
    <property type="term" value="F:lyase activity"/>
    <property type="evidence" value="ECO:0007669"/>
    <property type="project" value="UniProtKB-KW"/>
</dbReference>
<dbReference type="EMBL" id="JAFCMP010000113">
    <property type="protein sequence ID" value="KAG5186154.1"/>
    <property type="molecule type" value="Genomic_DNA"/>
</dbReference>
<dbReference type="CDD" id="cd07245">
    <property type="entry name" value="VOC_like"/>
    <property type="match status" value="1"/>
</dbReference>
<dbReference type="Pfam" id="PF00903">
    <property type="entry name" value="Glyoxalase"/>
    <property type="match status" value="1"/>
</dbReference>
<evidence type="ECO:0000313" key="3">
    <source>
        <dbReference type="EMBL" id="KAG5186154.1"/>
    </source>
</evidence>
<dbReference type="InterPro" id="IPR029068">
    <property type="entry name" value="Glyas_Bleomycin-R_OHBP_Dase"/>
</dbReference>
<dbReference type="InterPro" id="IPR004360">
    <property type="entry name" value="Glyas_Fos-R_dOase_dom"/>
</dbReference>
<feature type="signal peptide" evidence="1">
    <location>
        <begin position="1"/>
        <end position="19"/>
    </location>
</feature>
<dbReference type="OrthoDB" id="5371818at2759"/>
<dbReference type="PANTHER" id="PTHR21366:SF22">
    <property type="entry name" value="VOC DOMAIN-CONTAINING PROTEIN"/>
    <property type="match status" value="1"/>
</dbReference>
<protein>
    <submittedName>
        <fullName evidence="3">Lactoylglutathione lyase family protein</fullName>
    </submittedName>
</protein>
<reference evidence="3" key="1">
    <citation type="submission" date="2021-02" db="EMBL/GenBank/DDBJ databases">
        <title>First Annotated Genome of the Yellow-green Alga Tribonema minus.</title>
        <authorList>
            <person name="Mahan K.M."/>
        </authorList>
    </citation>
    <scope>NUCLEOTIDE SEQUENCE</scope>
    <source>
        <strain evidence="3">UTEX B ZZ1240</strain>
    </source>
</reference>
<gene>
    <name evidence="3" type="ORF">JKP88DRAFT_185269</name>
</gene>
<dbReference type="Proteomes" id="UP000664859">
    <property type="component" value="Unassembled WGS sequence"/>
</dbReference>
<sequence>MLLTRRALCVVTVLHCCAGFVPGPARLLRHSVCWSATESVDEAPVFGGLQHAGVLCSNTEASLAFYTEVLGFQDETELRPNLPFKGAFVRAGGQQIHLMELENPDPVDGRPEHGGRDRHLAFTIRSLAPLEAALKRHGRTYTRSKSGRAAIFTRDPDGNAFEFLEADV</sequence>
<name>A0A835Z9T1_9STRA</name>
<organism evidence="3 4">
    <name type="scientific">Tribonema minus</name>
    <dbReference type="NCBI Taxonomy" id="303371"/>
    <lineage>
        <taxon>Eukaryota</taxon>
        <taxon>Sar</taxon>
        <taxon>Stramenopiles</taxon>
        <taxon>Ochrophyta</taxon>
        <taxon>PX clade</taxon>
        <taxon>Xanthophyceae</taxon>
        <taxon>Tribonematales</taxon>
        <taxon>Tribonemataceae</taxon>
        <taxon>Tribonema</taxon>
    </lineage>
</organism>
<dbReference type="AlphaFoldDB" id="A0A835Z9T1"/>
<dbReference type="Gene3D" id="3.10.180.10">
    <property type="entry name" value="2,3-Dihydroxybiphenyl 1,2-Dioxygenase, domain 1"/>
    <property type="match status" value="1"/>
</dbReference>
<keyword evidence="1" id="KW-0732">Signal</keyword>
<dbReference type="PANTHER" id="PTHR21366">
    <property type="entry name" value="GLYOXALASE FAMILY PROTEIN"/>
    <property type="match status" value="1"/>
</dbReference>
<evidence type="ECO:0000256" key="1">
    <source>
        <dbReference type="SAM" id="SignalP"/>
    </source>
</evidence>
<dbReference type="InterPro" id="IPR037523">
    <property type="entry name" value="VOC_core"/>
</dbReference>
<accession>A0A835Z9T1</accession>
<feature type="chain" id="PRO_5032548332" evidence="1">
    <location>
        <begin position="20"/>
        <end position="168"/>
    </location>
</feature>
<keyword evidence="3" id="KW-0456">Lyase</keyword>
<evidence type="ECO:0000313" key="4">
    <source>
        <dbReference type="Proteomes" id="UP000664859"/>
    </source>
</evidence>
<dbReference type="PROSITE" id="PS51819">
    <property type="entry name" value="VOC"/>
    <property type="match status" value="1"/>
</dbReference>
<proteinExistence type="predicted"/>
<keyword evidence="4" id="KW-1185">Reference proteome</keyword>